<dbReference type="Pfam" id="PF00209">
    <property type="entry name" value="SNF"/>
    <property type="match status" value="2"/>
</dbReference>
<dbReference type="NCBIfam" id="NF037979">
    <property type="entry name" value="Na_transp"/>
    <property type="match status" value="1"/>
</dbReference>
<evidence type="ECO:0000256" key="3">
    <source>
        <dbReference type="ARBA" id="ARBA00022692"/>
    </source>
</evidence>
<feature type="transmembrane region" description="Helical" evidence="6">
    <location>
        <begin position="158"/>
        <end position="176"/>
    </location>
</feature>
<evidence type="ECO:0000313" key="8">
    <source>
        <dbReference type="Proteomes" id="UP000295375"/>
    </source>
</evidence>
<keyword evidence="8" id="KW-1185">Reference proteome</keyword>
<feature type="transmembrane region" description="Helical" evidence="6">
    <location>
        <begin position="12"/>
        <end position="29"/>
    </location>
</feature>
<accession>A0A4R6V5C7</accession>
<feature type="transmembrane region" description="Helical" evidence="6">
    <location>
        <begin position="90"/>
        <end position="109"/>
    </location>
</feature>
<evidence type="ECO:0000256" key="5">
    <source>
        <dbReference type="ARBA" id="ARBA00023136"/>
    </source>
</evidence>
<dbReference type="RefSeq" id="WP_133587326.1">
    <property type="nucleotide sequence ID" value="NZ_CP037953.1"/>
</dbReference>
<dbReference type="Proteomes" id="UP000295375">
    <property type="component" value="Unassembled WGS sequence"/>
</dbReference>
<keyword evidence="3 6" id="KW-0812">Transmembrane</keyword>
<feature type="transmembrane region" description="Helical" evidence="6">
    <location>
        <begin position="188"/>
        <end position="207"/>
    </location>
</feature>
<gene>
    <name evidence="7" type="ORF">EV696_101360</name>
</gene>
<protein>
    <submittedName>
        <fullName evidence="7">SNF family Na+-dependent transporter</fullName>
    </submittedName>
</protein>
<evidence type="ECO:0000256" key="1">
    <source>
        <dbReference type="ARBA" id="ARBA00004141"/>
    </source>
</evidence>
<dbReference type="SUPFAM" id="SSF161070">
    <property type="entry name" value="SNF-like"/>
    <property type="match status" value="1"/>
</dbReference>
<sequence length="561" mass="61736">MSSNTEAWGSRIGLILAMAGNAVGLGNFLRFPVQAVQNGGGAFIIPYLICFLLMGIPLLWIEWSTGRFGGQRGDHSTPFIIQSMDPKRHFWKYLGVFGIFTNVAVAAYYCYIESWTLAWVYHSLIGTFSGMDQAGVAQFFTDYMVISQTTTGIPYENIVFYVICLALNTYILSRGLSGGIEIAAKVAMPLLILFGVFLAIQGVTLMAGEKGAVYDGTVGLNFLWEPQFDSLTNPSVWLAAAGQIFFTLSVGMGTIQCYASYIRKRRDVALNAMTAGWMNEFVEVVLGASILIPICVGYFGIDKVVELVNSGGGFGLAFQSLPYLFQNWGSLLATLAGISFFGLLFFAGITSSLAMGTPWMGFLQDEFGWKREHAAWSFGLLVFCLGMPTVLFFNYGVFGEYDYWAGTVSLVVFAMVESILFAWVFGIDRGWEELNRGAQMRVPHIYKFILKYVTPSMLLFVFIGSLFSPVGGEWAQAISDLFAGKGWAFDPGSLVGTISNDALKTQIAAAQTAGDMATVDNLQTRMMYINGARLLLLSTFIAITALVYIAYRKRLREGRNY</sequence>
<dbReference type="GO" id="GO:0016020">
    <property type="term" value="C:membrane"/>
    <property type="evidence" value="ECO:0007669"/>
    <property type="project" value="UniProtKB-SubCell"/>
</dbReference>
<feature type="transmembrane region" description="Helical" evidence="6">
    <location>
        <begin position="403"/>
        <end position="427"/>
    </location>
</feature>
<feature type="transmembrane region" description="Helical" evidence="6">
    <location>
        <begin position="281"/>
        <end position="301"/>
    </location>
</feature>
<evidence type="ECO:0000256" key="4">
    <source>
        <dbReference type="ARBA" id="ARBA00022989"/>
    </source>
</evidence>
<dbReference type="PANTHER" id="PTHR42948:SF1">
    <property type="entry name" value="TRANSPORTER"/>
    <property type="match status" value="1"/>
</dbReference>
<proteinExistence type="predicted"/>
<keyword evidence="4 6" id="KW-1133">Transmembrane helix</keyword>
<dbReference type="PRINTS" id="PR00176">
    <property type="entry name" value="NANEUSMPORT"/>
</dbReference>
<name>A0A4R6V5C7_9GAMM</name>
<organism evidence="7 8">
    <name type="scientific">Permianibacter aggregans</name>
    <dbReference type="NCBI Taxonomy" id="1510150"/>
    <lineage>
        <taxon>Bacteria</taxon>
        <taxon>Pseudomonadati</taxon>
        <taxon>Pseudomonadota</taxon>
        <taxon>Gammaproteobacteria</taxon>
        <taxon>Pseudomonadales</taxon>
        <taxon>Pseudomonadaceae</taxon>
        <taxon>Permianibacter</taxon>
    </lineage>
</organism>
<evidence type="ECO:0000256" key="2">
    <source>
        <dbReference type="ARBA" id="ARBA00022448"/>
    </source>
</evidence>
<feature type="transmembrane region" description="Helical" evidence="6">
    <location>
        <begin position="41"/>
        <end position="61"/>
    </location>
</feature>
<dbReference type="OrthoDB" id="9762833at2"/>
<feature type="transmembrane region" description="Helical" evidence="6">
    <location>
        <begin position="448"/>
        <end position="467"/>
    </location>
</feature>
<reference evidence="7 8" key="1">
    <citation type="submission" date="2019-03" db="EMBL/GenBank/DDBJ databases">
        <title>Genomic Encyclopedia of Type Strains, Phase IV (KMG-IV): sequencing the most valuable type-strain genomes for metagenomic binning, comparative biology and taxonomic classification.</title>
        <authorList>
            <person name="Goeker M."/>
        </authorList>
    </citation>
    <scope>NUCLEOTIDE SEQUENCE [LARGE SCALE GENOMIC DNA]</scope>
    <source>
        <strain evidence="7 8">DSM 103792</strain>
    </source>
</reference>
<keyword evidence="5 6" id="KW-0472">Membrane</keyword>
<feature type="transmembrane region" description="Helical" evidence="6">
    <location>
        <begin position="375"/>
        <end position="397"/>
    </location>
</feature>
<dbReference type="EMBL" id="SNYM01000001">
    <property type="protein sequence ID" value="TDQ51384.1"/>
    <property type="molecule type" value="Genomic_DNA"/>
</dbReference>
<dbReference type="PROSITE" id="PS50267">
    <property type="entry name" value="NA_NEUROTRAN_SYMP_3"/>
    <property type="match status" value="1"/>
</dbReference>
<feature type="transmembrane region" description="Helical" evidence="6">
    <location>
        <begin position="331"/>
        <end position="354"/>
    </location>
</feature>
<evidence type="ECO:0000313" key="7">
    <source>
        <dbReference type="EMBL" id="TDQ51384.1"/>
    </source>
</evidence>
<comment type="caution">
    <text evidence="7">The sequence shown here is derived from an EMBL/GenBank/DDBJ whole genome shotgun (WGS) entry which is preliminary data.</text>
</comment>
<feature type="transmembrane region" description="Helical" evidence="6">
    <location>
        <begin position="236"/>
        <end position="261"/>
    </location>
</feature>
<comment type="subcellular location">
    <subcellularLocation>
        <location evidence="1">Membrane</location>
        <topology evidence="1">Multi-pass membrane protein</topology>
    </subcellularLocation>
</comment>
<dbReference type="InterPro" id="IPR000175">
    <property type="entry name" value="Na/ntran_symport"/>
</dbReference>
<feature type="transmembrane region" description="Helical" evidence="6">
    <location>
        <begin position="532"/>
        <end position="551"/>
    </location>
</feature>
<evidence type="ECO:0000256" key="6">
    <source>
        <dbReference type="SAM" id="Phobius"/>
    </source>
</evidence>
<dbReference type="AlphaFoldDB" id="A0A4R6V5C7"/>
<dbReference type="InterPro" id="IPR037272">
    <property type="entry name" value="SNS_sf"/>
</dbReference>
<dbReference type="PANTHER" id="PTHR42948">
    <property type="entry name" value="TRANSPORTER"/>
    <property type="match status" value="1"/>
</dbReference>
<keyword evidence="2" id="KW-0813">Transport</keyword>